<dbReference type="PANTHER" id="PTHR12677">
    <property type="entry name" value="GOLGI APPARATUS MEMBRANE PROTEIN TVP38-RELATED"/>
    <property type="match status" value="1"/>
</dbReference>
<evidence type="ECO:0000313" key="8">
    <source>
        <dbReference type="EMBL" id="AZR72151.1"/>
    </source>
</evidence>
<feature type="transmembrane region" description="Helical" evidence="6">
    <location>
        <begin position="12"/>
        <end position="29"/>
    </location>
</feature>
<gene>
    <name evidence="8" type="ORF">BBF96_01325</name>
</gene>
<evidence type="ECO:0000256" key="5">
    <source>
        <dbReference type="ARBA" id="ARBA00023136"/>
    </source>
</evidence>
<name>A0A3Q9HNZ1_9FIRM</name>
<dbReference type="OrthoDB" id="9812980at2"/>
<dbReference type="PANTHER" id="PTHR12677:SF59">
    <property type="entry name" value="GOLGI APPARATUS MEMBRANE PROTEIN TVP38-RELATED"/>
    <property type="match status" value="1"/>
</dbReference>
<keyword evidence="3 6" id="KW-0812">Transmembrane</keyword>
<protein>
    <recommendedName>
        <fullName evidence="6">TVP38/TMEM64 family membrane protein</fullName>
    </recommendedName>
</protein>
<dbReference type="Pfam" id="PF09335">
    <property type="entry name" value="VTT_dom"/>
    <property type="match status" value="1"/>
</dbReference>
<proteinExistence type="inferred from homology"/>
<feature type="transmembrane region" description="Helical" evidence="6">
    <location>
        <begin position="87"/>
        <end position="108"/>
    </location>
</feature>
<dbReference type="InterPro" id="IPR015414">
    <property type="entry name" value="TMEM64"/>
</dbReference>
<comment type="similarity">
    <text evidence="6">Belongs to the TVP38/TMEM64 family.</text>
</comment>
<evidence type="ECO:0000259" key="7">
    <source>
        <dbReference type="Pfam" id="PF09335"/>
    </source>
</evidence>
<dbReference type="RefSeq" id="WP_127015481.1">
    <property type="nucleotide sequence ID" value="NZ_CP016379.1"/>
</dbReference>
<sequence length="230" mass="25752">MSEKKNNKLKLVIIVGVLAIIIFLLKRYGVFEYMKDFRAIKEWIDGFGVWGPVVYILVYIACCLFFLPGLPITIVGGLVFGSIWGTIYVSIGSTIGASLAFLIARYAARDMVESWVANNPQFKKIDEGVEKQGWRMLMITRLVPIFPFNLQNFAYGLTKIKFSTYVLVSWICMLPGTIAYVFAAGSLSSGQGDIKKTLIYLGIAAVFFVILSLIPGWIKKKYDLDETVAK</sequence>
<evidence type="ECO:0000256" key="3">
    <source>
        <dbReference type="ARBA" id="ARBA00022692"/>
    </source>
</evidence>
<evidence type="ECO:0000256" key="6">
    <source>
        <dbReference type="RuleBase" id="RU366058"/>
    </source>
</evidence>
<keyword evidence="5 6" id="KW-0472">Membrane</keyword>
<dbReference type="Proteomes" id="UP000267250">
    <property type="component" value="Chromosome"/>
</dbReference>
<dbReference type="KEGG" id="aft:BBF96_01325"/>
<keyword evidence="9" id="KW-1185">Reference proteome</keyword>
<evidence type="ECO:0000256" key="4">
    <source>
        <dbReference type="ARBA" id="ARBA00022989"/>
    </source>
</evidence>
<dbReference type="InterPro" id="IPR032816">
    <property type="entry name" value="VTT_dom"/>
</dbReference>
<evidence type="ECO:0000256" key="2">
    <source>
        <dbReference type="ARBA" id="ARBA00022475"/>
    </source>
</evidence>
<dbReference type="EMBL" id="CP016379">
    <property type="protein sequence ID" value="AZR72151.1"/>
    <property type="molecule type" value="Genomic_DNA"/>
</dbReference>
<accession>A0A3Q9HNZ1</accession>
<reference evidence="8 9" key="1">
    <citation type="submission" date="2016-07" db="EMBL/GenBank/DDBJ databases">
        <title>Genome and transcriptome analysis of iron-reducing fermentative bacteria Anoxybacter fermentans.</title>
        <authorList>
            <person name="Zeng X."/>
            <person name="Shao Z."/>
        </authorList>
    </citation>
    <scope>NUCLEOTIDE SEQUENCE [LARGE SCALE GENOMIC DNA]</scope>
    <source>
        <strain evidence="8 9">DY22613</strain>
    </source>
</reference>
<comment type="subcellular location">
    <subcellularLocation>
        <location evidence="1 6">Cell membrane</location>
        <topology evidence="1 6">Multi-pass membrane protein</topology>
    </subcellularLocation>
</comment>
<dbReference type="GO" id="GO:0005886">
    <property type="term" value="C:plasma membrane"/>
    <property type="evidence" value="ECO:0007669"/>
    <property type="project" value="UniProtKB-SubCell"/>
</dbReference>
<feature type="transmembrane region" description="Helical" evidence="6">
    <location>
        <begin position="162"/>
        <end position="185"/>
    </location>
</feature>
<feature type="domain" description="VTT" evidence="7">
    <location>
        <begin position="67"/>
        <end position="183"/>
    </location>
</feature>
<keyword evidence="2 6" id="KW-1003">Cell membrane</keyword>
<organism evidence="8 9">
    <name type="scientific">Anoxybacter fermentans</name>
    <dbReference type="NCBI Taxonomy" id="1323375"/>
    <lineage>
        <taxon>Bacteria</taxon>
        <taxon>Bacillati</taxon>
        <taxon>Bacillota</taxon>
        <taxon>Clostridia</taxon>
        <taxon>Halanaerobiales</taxon>
        <taxon>Anoxybacter</taxon>
    </lineage>
</organism>
<evidence type="ECO:0000256" key="1">
    <source>
        <dbReference type="ARBA" id="ARBA00004651"/>
    </source>
</evidence>
<feature type="transmembrane region" description="Helical" evidence="6">
    <location>
        <begin position="49"/>
        <end position="80"/>
    </location>
</feature>
<feature type="transmembrane region" description="Helical" evidence="6">
    <location>
        <begin position="197"/>
        <end position="218"/>
    </location>
</feature>
<keyword evidence="4 6" id="KW-1133">Transmembrane helix</keyword>
<dbReference type="AlphaFoldDB" id="A0A3Q9HNZ1"/>
<evidence type="ECO:0000313" key="9">
    <source>
        <dbReference type="Proteomes" id="UP000267250"/>
    </source>
</evidence>